<dbReference type="RefSeq" id="WP_097651342.1">
    <property type="nucleotide sequence ID" value="NZ_LYXE01000062.1"/>
</dbReference>
<dbReference type="OrthoDB" id="963455at2"/>
<proteinExistence type="predicted"/>
<comment type="caution">
    <text evidence="1">The sequence shown here is derived from an EMBL/GenBank/DDBJ whole genome shotgun (WGS) entry which is preliminary data.</text>
</comment>
<gene>
    <name evidence="1" type="ORF">A9Q02_11025</name>
</gene>
<sequence>MQAYRVETTIAPDGSIKIVNLPFPRGEAVEVIILLPESRTTTTERYPLRGTPVVYHAPFEPVSEDDWSILP</sequence>
<name>A0A2H3KP09_9CHLR</name>
<keyword evidence="2" id="KW-1185">Reference proteome</keyword>
<dbReference type="Proteomes" id="UP000220922">
    <property type="component" value="Unassembled WGS sequence"/>
</dbReference>
<evidence type="ECO:0000313" key="1">
    <source>
        <dbReference type="EMBL" id="PDV99959.1"/>
    </source>
</evidence>
<evidence type="ECO:0000313" key="2">
    <source>
        <dbReference type="Proteomes" id="UP000220922"/>
    </source>
</evidence>
<protein>
    <submittedName>
        <fullName evidence="1">Uncharacterized protein</fullName>
    </submittedName>
</protein>
<dbReference type="EMBL" id="LYXE01000062">
    <property type="protein sequence ID" value="PDV99959.1"/>
    <property type="molecule type" value="Genomic_DNA"/>
</dbReference>
<dbReference type="AlphaFoldDB" id="A0A2H3KP09"/>
<organism evidence="1 2">
    <name type="scientific">Candidatus Chloroploca asiatica</name>
    <dbReference type="NCBI Taxonomy" id="1506545"/>
    <lineage>
        <taxon>Bacteria</taxon>
        <taxon>Bacillati</taxon>
        <taxon>Chloroflexota</taxon>
        <taxon>Chloroflexia</taxon>
        <taxon>Chloroflexales</taxon>
        <taxon>Chloroflexineae</taxon>
        <taxon>Oscillochloridaceae</taxon>
        <taxon>Candidatus Chloroploca</taxon>
    </lineage>
</organism>
<reference evidence="1 2" key="1">
    <citation type="submission" date="2016-05" db="EMBL/GenBank/DDBJ databases">
        <authorList>
            <person name="Lavstsen T."/>
            <person name="Jespersen J.S."/>
        </authorList>
    </citation>
    <scope>NUCLEOTIDE SEQUENCE [LARGE SCALE GENOMIC DNA]</scope>
    <source>
        <strain evidence="1 2">B7-9</strain>
    </source>
</reference>
<accession>A0A2H3KP09</accession>